<dbReference type="Pfam" id="PF04883">
    <property type="entry name" value="HK97-gp10_like"/>
    <property type="match status" value="1"/>
</dbReference>
<gene>
    <name evidence="1" type="ORF">UFOVP174_42</name>
</gene>
<accession>A0A6J7WIX0</accession>
<organism evidence="1">
    <name type="scientific">uncultured Caudovirales phage</name>
    <dbReference type="NCBI Taxonomy" id="2100421"/>
    <lineage>
        <taxon>Viruses</taxon>
        <taxon>Duplodnaviria</taxon>
        <taxon>Heunggongvirae</taxon>
        <taxon>Uroviricota</taxon>
        <taxon>Caudoviricetes</taxon>
        <taxon>Peduoviridae</taxon>
        <taxon>Maltschvirus</taxon>
        <taxon>Maltschvirus maltsch</taxon>
    </lineage>
</organism>
<proteinExistence type="predicted"/>
<dbReference type="InterPro" id="IPR010064">
    <property type="entry name" value="HK97-gp10_tail"/>
</dbReference>
<protein>
    <submittedName>
        <fullName evidence="1">Bacteriophage HK97-gp10, putative tail-component</fullName>
    </submittedName>
</protein>
<dbReference type="EMBL" id="LR798216">
    <property type="protein sequence ID" value="CAB5194939.1"/>
    <property type="molecule type" value="Genomic_DNA"/>
</dbReference>
<reference evidence="1" key="1">
    <citation type="submission" date="2020-05" db="EMBL/GenBank/DDBJ databases">
        <authorList>
            <person name="Chiriac C."/>
            <person name="Salcher M."/>
            <person name="Ghai R."/>
            <person name="Kavagutti S V."/>
        </authorList>
    </citation>
    <scope>NUCLEOTIDE SEQUENCE</scope>
</reference>
<sequence>MATFNAKITGVDAIIRKINNAPKKVAEESTKIINDSVKEIANAAKARVPYKTGLLQSSIGYTEYSQGVGASVFADTKYAAYVEFGTGDSYGIPPYKNINRSDLEAYALTFKVRKDELIGRPYKPYMFNSYSEVLGKMVNKIKKIRI</sequence>
<name>A0A6J7WIX0_9CAUD</name>
<evidence type="ECO:0000313" key="1">
    <source>
        <dbReference type="EMBL" id="CAB5194939.1"/>
    </source>
</evidence>